<proteinExistence type="predicted"/>
<keyword evidence="1" id="KW-0472">Membrane</keyword>
<organism evidence="2 3">
    <name type="scientific">Euplotes crassus</name>
    <dbReference type="NCBI Taxonomy" id="5936"/>
    <lineage>
        <taxon>Eukaryota</taxon>
        <taxon>Sar</taxon>
        <taxon>Alveolata</taxon>
        <taxon>Ciliophora</taxon>
        <taxon>Intramacronucleata</taxon>
        <taxon>Spirotrichea</taxon>
        <taxon>Hypotrichia</taxon>
        <taxon>Euplotida</taxon>
        <taxon>Euplotidae</taxon>
        <taxon>Moneuplotes</taxon>
    </lineage>
</organism>
<feature type="transmembrane region" description="Helical" evidence="1">
    <location>
        <begin position="106"/>
        <end position="129"/>
    </location>
</feature>
<dbReference type="Proteomes" id="UP001295684">
    <property type="component" value="Unassembled WGS sequence"/>
</dbReference>
<dbReference type="EMBL" id="CAMPGE010023946">
    <property type="protein sequence ID" value="CAI2381818.1"/>
    <property type="molecule type" value="Genomic_DNA"/>
</dbReference>
<evidence type="ECO:0000313" key="2">
    <source>
        <dbReference type="EMBL" id="CAI2381818.1"/>
    </source>
</evidence>
<feature type="transmembrane region" description="Helical" evidence="1">
    <location>
        <begin position="43"/>
        <end position="63"/>
    </location>
</feature>
<keyword evidence="3" id="KW-1185">Reference proteome</keyword>
<dbReference type="AlphaFoldDB" id="A0AAD2D708"/>
<name>A0AAD2D708_EUPCR</name>
<reference evidence="2" key="1">
    <citation type="submission" date="2023-07" db="EMBL/GenBank/DDBJ databases">
        <authorList>
            <consortium name="AG Swart"/>
            <person name="Singh M."/>
            <person name="Singh A."/>
            <person name="Seah K."/>
            <person name="Emmerich C."/>
        </authorList>
    </citation>
    <scope>NUCLEOTIDE SEQUENCE</scope>
    <source>
        <strain evidence="2">DP1</strain>
    </source>
</reference>
<feature type="transmembrane region" description="Helical" evidence="1">
    <location>
        <begin position="12"/>
        <end position="37"/>
    </location>
</feature>
<feature type="transmembrane region" description="Helical" evidence="1">
    <location>
        <begin position="75"/>
        <end position="94"/>
    </location>
</feature>
<gene>
    <name evidence="2" type="ORF">ECRASSUSDP1_LOCUS23284</name>
</gene>
<evidence type="ECO:0000256" key="1">
    <source>
        <dbReference type="SAM" id="Phobius"/>
    </source>
</evidence>
<sequence length="155" mass="17785">MIKTWSPSIQAAIFFLRIFNLLLMVAHVYFAVAFITLTKEFDLYNSSLQMIGVIFLPSFLFQVSSRFRASWIFHFFAHGVSSIVIAIAIVLVLIMRQFPQTELDDYSFFLLGVIFGPGAIISINLLILLSLTQPSLRRTYFINQDVQMYQTMLAI</sequence>
<keyword evidence="1" id="KW-1133">Transmembrane helix</keyword>
<keyword evidence="1" id="KW-0812">Transmembrane</keyword>
<evidence type="ECO:0000313" key="3">
    <source>
        <dbReference type="Proteomes" id="UP001295684"/>
    </source>
</evidence>
<accession>A0AAD2D708</accession>
<protein>
    <submittedName>
        <fullName evidence="2">Uncharacterized protein</fullName>
    </submittedName>
</protein>
<comment type="caution">
    <text evidence="2">The sequence shown here is derived from an EMBL/GenBank/DDBJ whole genome shotgun (WGS) entry which is preliminary data.</text>
</comment>